<dbReference type="EMBL" id="KZ613856">
    <property type="protein sequence ID" value="PMD54866.1"/>
    <property type="molecule type" value="Genomic_DNA"/>
</dbReference>
<proteinExistence type="predicted"/>
<dbReference type="OrthoDB" id="10558756at2759"/>
<dbReference type="Proteomes" id="UP000235371">
    <property type="component" value="Unassembled WGS sequence"/>
</dbReference>
<name>A0A2J6SVR9_9HELO</name>
<dbReference type="InterPro" id="IPR009057">
    <property type="entry name" value="Homeodomain-like_sf"/>
</dbReference>
<organism evidence="1 2">
    <name type="scientific">Hyaloscypha bicolor E</name>
    <dbReference type="NCBI Taxonomy" id="1095630"/>
    <lineage>
        <taxon>Eukaryota</taxon>
        <taxon>Fungi</taxon>
        <taxon>Dikarya</taxon>
        <taxon>Ascomycota</taxon>
        <taxon>Pezizomycotina</taxon>
        <taxon>Leotiomycetes</taxon>
        <taxon>Helotiales</taxon>
        <taxon>Hyaloscyphaceae</taxon>
        <taxon>Hyaloscypha</taxon>
        <taxon>Hyaloscypha bicolor</taxon>
    </lineage>
</organism>
<dbReference type="AlphaFoldDB" id="A0A2J6SVR9"/>
<sequence length="134" mass="15860">MPYHLTPSEIARIEDELRVAPELITPTYITQLVSNYYTSVEIIYRYRRRVNLNLPVGRRTGDAPRAITWRMEQAIKELLDHAPWFYQDEIADFLFEIFGVKVDQATILRALKRIKITRKKLKAEVAQRNDKLRT</sequence>
<gene>
    <name evidence="1" type="ORF">K444DRAFT_617328</name>
</gene>
<evidence type="ECO:0000313" key="1">
    <source>
        <dbReference type="EMBL" id="PMD54866.1"/>
    </source>
</evidence>
<dbReference type="InterPro" id="IPR036388">
    <property type="entry name" value="WH-like_DNA-bd_sf"/>
</dbReference>
<dbReference type="GeneID" id="36589177"/>
<accession>A0A2J6SVR9</accession>
<dbReference type="Gene3D" id="1.10.10.10">
    <property type="entry name" value="Winged helix-like DNA-binding domain superfamily/Winged helix DNA-binding domain"/>
    <property type="match status" value="1"/>
</dbReference>
<dbReference type="STRING" id="1095630.A0A2J6SVR9"/>
<protein>
    <submittedName>
        <fullName evidence="1">Uncharacterized protein</fullName>
    </submittedName>
</protein>
<evidence type="ECO:0000313" key="2">
    <source>
        <dbReference type="Proteomes" id="UP000235371"/>
    </source>
</evidence>
<dbReference type="RefSeq" id="XP_024731770.1">
    <property type="nucleotide sequence ID" value="XM_024881100.1"/>
</dbReference>
<keyword evidence="2" id="KW-1185">Reference proteome</keyword>
<reference evidence="1 2" key="1">
    <citation type="submission" date="2016-04" db="EMBL/GenBank/DDBJ databases">
        <title>A degradative enzymes factory behind the ericoid mycorrhizal symbiosis.</title>
        <authorList>
            <consortium name="DOE Joint Genome Institute"/>
            <person name="Martino E."/>
            <person name="Morin E."/>
            <person name="Grelet G."/>
            <person name="Kuo A."/>
            <person name="Kohler A."/>
            <person name="Daghino S."/>
            <person name="Barry K."/>
            <person name="Choi C."/>
            <person name="Cichocki N."/>
            <person name="Clum A."/>
            <person name="Copeland A."/>
            <person name="Hainaut M."/>
            <person name="Haridas S."/>
            <person name="Labutti K."/>
            <person name="Lindquist E."/>
            <person name="Lipzen A."/>
            <person name="Khouja H.-R."/>
            <person name="Murat C."/>
            <person name="Ohm R."/>
            <person name="Olson A."/>
            <person name="Spatafora J."/>
            <person name="Veneault-Fourrey C."/>
            <person name="Henrissat B."/>
            <person name="Grigoriev I."/>
            <person name="Martin F."/>
            <person name="Perotto S."/>
        </authorList>
    </citation>
    <scope>NUCLEOTIDE SEQUENCE [LARGE SCALE GENOMIC DNA]</scope>
    <source>
        <strain evidence="1 2">E</strain>
    </source>
</reference>
<dbReference type="InParanoid" id="A0A2J6SVR9"/>
<dbReference type="SUPFAM" id="SSF46689">
    <property type="entry name" value="Homeodomain-like"/>
    <property type="match status" value="1"/>
</dbReference>